<name>A0ACB8RF05_9AGAM</name>
<protein>
    <submittedName>
        <fullName evidence="1">Uncharacterized protein</fullName>
    </submittedName>
</protein>
<dbReference type="EMBL" id="MU276079">
    <property type="protein sequence ID" value="KAI0042196.1"/>
    <property type="molecule type" value="Genomic_DNA"/>
</dbReference>
<accession>A0ACB8RF05</accession>
<comment type="caution">
    <text evidence="1">The sequence shown here is derived from an EMBL/GenBank/DDBJ whole genome shotgun (WGS) entry which is preliminary data.</text>
</comment>
<organism evidence="1 2">
    <name type="scientific">Auriscalpium vulgare</name>
    <dbReference type="NCBI Taxonomy" id="40419"/>
    <lineage>
        <taxon>Eukaryota</taxon>
        <taxon>Fungi</taxon>
        <taxon>Dikarya</taxon>
        <taxon>Basidiomycota</taxon>
        <taxon>Agaricomycotina</taxon>
        <taxon>Agaricomycetes</taxon>
        <taxon>Russulales</taxon>
        <taxon>Auriscalpiaceae</taxon>
        <taxon>Auriscalpium</taxon>
    </lineage>
</organism>
<keyword evidence="2" id="KW-1185">Reference proteome</keyword>
<dbReference type="Proteomes" id="UP000814033">
    <property type="component" value="Unassembled WGS sequence"/>
</dbReference>
<evidence type="ECO:0000313" key="1">
    <source>
        <dbReference type="EMBL" id="KAI0042196.1"/>
    </source>
</evidence>
<sequence length="648" mass="69252">MSSLEEFETALKQTVQAKRVSTTKIKALTDIALKHMENDTQLVSILYRTHKALPSSSKVASLYAFDAVARSARSDVKKRGLSGDMATQPGNSATFLLKLDGVLDGLFKDMTSDTIPEGKEKTKKILDIWASANTFPSTVTTRLGNILKGTPASDEIESPDPNSHAEAPAIPTPAPPPPPPMDPAVQSTLMALLAQARSAIPVNGQTPSNNGPLAPTALPDVNLFQALTQVAVGPLNSNLPGPFSPSAPPALPPFGPIPSHSPPPPAQHPPRPSRRSPPRGPWNNERADRPRGPREPYPDDRRDHESRDRNRNGFRGRGRGRWDDRDHNRDNRVRNPGRSQSPASSARRSHSRSPPPRSRYAARRDVKPYSPPRRPSMAEHARGAASSGKDEFGRDVRSADEQVPVGLVAERRRSPSASAPAPEVPAHSRATEQTPSDLPFVASVANGTTAVKPLDTSVGLETFNYATFNFTAPTSWEALGKAWHVSRGYMPSQEELMTFVMSKGMAGGPGPMAVEPVQVQQQQQAGAWNGQVWMSGDTEREGWRGGRGRGRGRGGFSARGARGGFAYGNSRDGQGQWGYGGNDYSTSTDAIVLGGGDVPPMQPANGADHDQGAYGAEQGAGGANQVGASGSMQKVDGKWVFVRTDASS</sequence>
<reference evidence="1" key="2">
    <citation type="journal article" date="2022" name="New Phytol.">
        <title>Evolutionary transition to the ectomycorrhizal habit in the genomes of a hyperdiverse lineage of mushroom-forming fungi.</title>
        <authorList>
            <person name="Looney B."/>
            <person name="Miyauchi S."/>
            <person name="Morin E."/>
            <person name="Drula E."/>
            <person name="Courty P.E."/>
            <person name="Kohler A."/>
            <person name="Kuo A."/>
            <person name="LaButti K."/>
            <person name="Pangilinan J."/>
            <person name="Lipzen A."/>
            <person name="Riley R."/>
            <person name="Andreopoulos W."/>
            <person name="He G."/>
            <person name="Johnson J."/>
            <person name="Nolan M."/>
            <person name="Tritt A."/>
            <person name="Barry K.W."/>
            <person name="Grigoriev I.V."/>
            <person name="Nagy L.G."/>
            <person name="Hibbett D."/>
            <person name="Henrissat B."/>
            <person name="Matheny P.B."/>
            <person name="Labbe J."/>
            <person name="Martin F.M."/>
        </authorList>
    </citation>
    <scope>NUCLEOTIDE SEQUENCE</scope>
    <source>
        <strain evidence="1">FP105234-sp</strain>
    </source>
</reference>
<gene>
    <name evidence="1" type="ORF">FA95DRAFT_1564573</name>
</gene>
<reference evidence="1" key="1">
    <citation type="submission" date="2021-02" db="EMBL/GenBank/DDBJ databases">
        <authorList>
            <consortium name="DOE Joint Genome Institute"/>
            <person name="Ahrendt S."/>
            <person name="Looney B.P."/>
            <person name="Miyauchi S."/>
            <person name="Morin E."/>
            <person name="Drula E."/>
            <person name="Courty P.E."/>
            <person name="Chicoki N."/>
            <person name="Fauchery L."/>
            <person name="Kohler A."/>
            <person name="Kuo A."/>
            <person name="Labutti K."/>
            <person name="Pangilinan J."/>
            <person name="Lipzen A."/>
            <person name="Riley R."/>
            <person name="Andreopoulos W."/>
            <person name="He G."/>
            <person name="Johnson J."/>
            <person name="Barry K.W."/>
            <person name="Grigoriev I.V."/>
            <person name="Nagy L."/>
            <person name="Hibbett D."/>
            <person name="Henrissat B."/>
            <person name="Matheny P.B."/>
            <person name="Labbe J."/>
            <person name="Martin F."/>
        </authorList>
    </citation>
    <scope>NUCLEOTIDE SEQUENCE</scope>
    <source>
        <strain evidence="1">FP105234-sp</strain>
    </source>
</reference>
<proteinExistence type="predicted"/>
<evidence type="ECO:0000313" key="2">
    <source>
        <dbReference type="Proteomes" id="UP000814033"/>
    </source>
</evidence>